<comment type="caution">
    <text evidence="4">The sequence shown here is derived from an EMBL/GenBank/DDBJ whole genome shotgun (WGS) entry which is preliminary data.</text>
</comment>
<proteinExistence type="predicted"/>
<dbReference type="EMBL" id="JPKZ01000003">
    <property type="protein sequence ID" value="KHN89191.1"/>
    <property type="molecule type" value="Genomic_DNA"/>
</dbReference>
<keyword evidence="4" id="KW-0489">Methyltransferase</keyword>
<dbReference type="GO" id="GO:0048188">
    <property type="term" value="C:Set1C/COMPASS complex"/>
    <property type="evidence" value="ECO:0007669"/>
    <property type="project" value="InterPro"/>
</dbReference>
<evidence type="ECO:0000313" key="5">
    <source>
        <dbReference type="Proteomes" id="UP000031036"/>
    </source>
</evidence>
<dbReference type="InterPro" id="IPR037353">
    <property type="entry name" value="ASH2"/>
</dbReference>
<reference evidence="4 5" key="1">
    <citation type="submission" date="2014-11" db="EMBL/GenBank/DDBJ databases">
        <title>Genetic blueprint of the zoonotic pathogen Toxocara canis.</title>
        <authorList>
            <person name="Zhu X.-Q."/>
            <person name="Korhonen P.K."/>
            <person name="Cai H."/>
            <person name="Young N.D."/>
            <person name="Nejsum P."/>
            <person name="von Samson-Himmelstjerna G."/>
            <person name="Boag P.R."/>
            <person name="Tan P."/>
            <person name="Li Q."/>
            <person name="Min J."/>
            <person name="Yang Y."/>
            <person name="Wang X."/>
            <person name="Fang X."/>
            <person name="Hall R.S."/>
            <person name="Hofmann A."/>
            <person name="Sternberg P.W."/>
            <person name="Jex A.R."/>
            <person name="Gasser R.B."/>
        </authorList>
    </citation>
    <scope>NUCLEOTIDE SEQUENCE [LARGE SCALE GENOMIC DNA]</scope>
    <source>
        <strain evidence="4">PN_DK_2014</strain>
    </source>
</reference>
<dbReference type="GO" id="GO:0032259">
    <property type="term" value="P:methylation"/>
    <property type="evidence" value="ECO:0007669"/>
    <property type="project" value="UniProtKB-KW"/>
</dbReference>
<dbReference type="GO" id="GO:0008168">
    <property type="term" value="F:methyltransferase activity"/>
    <property type="evidence" value="ECO:0007669"/>
    <property type="project" value="UniProtKB-KW"/>
</dbReference>
<dbReference type="OrthoDB" id="515692at2759"/>
<sequence length="172" mass="19467">GKHYATGGFKEGDVLGCLISLPLCPADRDYDFSAVSEIPPSTSYLPPSHKDLPLINFKHHYFYEEKDDVQEATKNLRPLVGSYIRFFLNGQDCGVAFRDLYAGFYFPAVSLYQNATVRCTFGPRFRFAPPKGAKPMCERVEELYVEQTLSDIIFLVENEKRLAEETAAYLSS</sequence>
<dbReference type="Proteomes" id="UP000031036">
    <property type="component" value="Unassembled WGS sequence"/>
</dbReference>
<accession>A0A0B2W096</accession>
<keyword evidence="2" id="KW-0539">Nucleus</keyword>
<dbReference type="PANTHER" id="PTHR10598:SF0">
    <property type="entry name" value="SET1_ASH2 HISTONE METHYLTRANSFERASE COMPLEX SUBUNIT ASH2"/>
    <property type="match status" value="1"/>
</dbReference>
<keyword evidence="5" id="KW-1185">Reference proteome</keyword>
<evidence type="ECO:0000259" key="3">
    <source>
        <dbReference type="Pfam" id="PF00622"/>
    </source>
</evidence>
<dbReference type="Pfam" id="PF00622">
    <property type="entry name" value="SPRY"/>
    <property type="match status" value="1"/>
</dbReference>
<keyword evidence="4" id="KW-0808">Transferase</keyword>
<gene>
    <name evidence="4" type="primary">Ash2l</name>
    <name evidence="4" type="ORF">Tcan_16785</name>
</gene>
<comment type="subcellular location">
    <subcellularLocation>
        <location evidence="1">Nucleus</location>
    </subcellularLocation>
</comment>
<evidence type="ECO:0000256" key="2">
    <source>
        <dbReference type="ARBA" id="ARBA00023242"/>
    </source>
</evidence>
<dbReference type="Gene3D" id="2.60.120.920">
    <property type="match status" value="1"/>
</dbReference>
<dbReference type="InterPro" id="IPR013320">
    <property type="entry name" value="ConA-like_dom_sf"/>
</dbReference>
<organism evidence="4 5">
    <name type="scientific">Toxocara canis</name>
    <name type="common">Canine roundworm</name>
    <dbReference type="NCBI Taxonomy" id="6265"/>
    <lineage>
        <taxon>Eukaryota</taxon>
        <taxon>Metazoa</taxon>
        <taxon>Ecdysozoa</taxon>
        <taxon>Nematoda</taxon>
        <taxon>Chromadorea</taxon>
        <taxon>Rhabditida</taxon>
        <taxon>Spirurina</taxon>
        <taxon>Ascaridomorpha</taxon>
        <taxon>Ascaridoidea</taxon>
        <taxon>Toxocaridae</taxon>
        <taxon>Toxocara</taxon>
    </lineage>
</organism>
<dbReference type="STRING" id="6265.A0A0B2W096"/>
<feature type="non-terminal residue" evidence="4">
    <location>
        <position position="1"/>
    </location>
</feature>
<dbReference type="InterPro" id="IPR003877">
    <property type="entry name" value="SPRY_dom"/>
</dbReference>
<evidence type="ECO:0000313" key="4">
    <source>
        <dbReference type="EMBL" id="KHN89191.1"/>
    </source>
</evidence>
<dbReference type="SUPFAM" id="SSF49899">
    <property type="entry name" value="Concanavalin A-like lectins/glucanases"/>
    <property type="match status" value="1"/>
</dbReference>
<evidence type="ECO:0000256" key="1">
    <source>
        <dbReference type="ARBA" id="ARBA00004123"/>
    </source>
</evidence>
<dbReference type="PANTHER" id="PTHR10598">
    <property type="entry name" value="SET1/ASH2 HISTONE METHYLTRANSFERASE COMPLEX SUBUNIT ASH2"/>
    <property type="match status" value="1"/>
</dbReference>
<protein>
    <submittedName>
        <fullName evidence="4">Set1/Ash2 histone methyltransferase complex subunit ASH2</fullName>
    </submittedName>
</protein>
<dbReference type="InterPro" id="IPR043136">
    <property type="entry name" value="B30.2/SPRY_sf"/>
</dbReference>
<dbReference type="GO" id="GO:0000976">
    <property type="term" value="F:transcription cis-regulatory region binding"/>
    <property type="evidence" value="ECO:0007669"/>
    <property type="project" value="TreeGrafter"/>
</dbReference>
<name>A0A0B2W096_TOXCA</name>
<dbReference type="AlphaFoldDB" id="A0A0B2W096"/>
<feature type="domain" description="SPRY" evidence="3">
    <location>
        <begin position="83"/>
        <end position="123"/>
    </location>
</feature>